<evidence type="ECO:0000256" key="3">
    <source>
        <dbReference type="ARBA" id="ARBA00022806"/>
    </source>
</evidence>
<evidence type="ECO:0000256" key="4">
    <source>
        <dbReference type="ARBA" id="ARBA00022840"/>
    </source>
</evidence>
<dbReference type="GO" id="GO:0034458">
    <property type="term" value="F:3'-5' RNA helicase activity"/>
    <property type="evidence" value="ECO:0007669"/>
    <property type="project" value="UniProtKB-UniRule"/>
</dbReference>
<dbReference type="PROSITE" id="PS51194">
    <property type="entry name" value="HELICASE_CTER"/>
    <property type="match status" value="1"/>
</dbReference>
<dbReference type="PROSITE" id="PS00039">
    <property type="entry name" value="DEAD_ATP_HELICASE"/>
    <property type="match status" value="1"/>
</dbReference>
<comment type="catalytic activity">
    <reaction evidence="5">
        <text>ATP + H2O = ADP + phosphate + H(+)</text>
        <dbReference type="Rhea" id="RHEA:13065"/>
        <dbReference type="ChEBI" id="CHEBI:15377"/>
        <dbReference type="ChEBI" id="CHEBI:15378"/>
        <dbReference type="ChEBI" id="CHEBI:30616"/>
        <dbReference type="ChEBI" id="CHEBI:43474"/>
        <dbReference type="ChEBI" id="CHEBI:456216"/>
        <dbReference type="EC" id="3.6.4.13"/>
    </reaction>
</comment>
<evidence type="ECO:0000313" key="11">
    <source>
        <dbReference type="Proteomes" id="UP001198983"/>
    </source>
</evidence>
<dbReference type="HAMAP" id="MF_00965">
    <property type="entry name" value="DEAD_helicase_DbpA"/>
    <property type="match status" value="1"/>
</dbReference>
<evidence type="ECO:0000256" key="5">
    <source>
        <dbReference type="HAMAP-Rule" id="MF_00965"/>
    </source>
</evidence>
<feature type="domain" description="Helicase ATP-binding" evidence="7">
    <location>
        <begin position="35"/>
        <end position="205"/>
    </location>
</feature>
<dbReference type="PANTHER" id="PTHR47959">
    <property type="entry name" value="ATP-DEPENDENT RNA HELICASE RHLE-RELATED"/>
    <property type="match status" value="1"/>
</dbReference>
<comment type="function">
    <text evidence="5">DEAD-box RNA helicase involved in the assembly of the 50S ribosomal subunit. Has an RNA-dependent ATPase activity, which is specific for 23S rRNA, and a 3' to 5' RNA helicase activity that uses the energy of ATP hydrolysis to destabilize and unwind short rRNA duplexes.</text>
</comment>
<dbReference type="InterPro" id="IPR014001">
    <property type="entry name" value="Helicase_ATP-bd"/>
</dbReference>
<keyword evidence="3 5" id="KW-0347">Helicase</keyword>
<keyword evidence="4 5" id="KW-0067">ATP-binding</keyword>
<evidence type="ECO:0000259" key="9">
    <source>
        <dbReference type="PROSITE" id="PS51195"/>
    </source>
</evidence>
<dbReference type="SMART" id="SM00490">
    <property type="entry name" value="HELICc"/>
    <property type="match status" value="1"/>
</dbReference>
<dbReference type="Pfam" id="PF00271">
    <property type="entry name" value="Helicase_C"/>
    <property type="match status" value="1"/>
</dbReference>
<evidence type="ECO:0000259" key="7">
    <source>
        <dbReference type="PROSITE" id="PS51192"/>
    </source>
</evidence>
<dbReference type="Gene3D" id="3.30.70.330">
    <property type="match status" value="1"/>
</dbReference>
<dbReference type="PANTHER" id="PTHR47959:SF1">
    <property type="entry name" value="ATP-DEPENDENT RNA HELICASE DBPA"/>
    <property type="match status" value="1"/>
</dbReference>
<dbReference type="InterPro" id="IPR044742">
    <property type="entry name" value="DEAD/DEAH_RhlB"/>
</dbReference>
<dbReference type="GO" id="GO:0000027">
    <property type="term" value="P:ribosomal large subunit assembly"/>
    <property type="evidence" value="ECO:0007669"/>
    <property type="project" value="UniProtKB-UniRule"/>
</dbReference>
<evidence type="ECO:0000256" key="2">
    <source>
        <dbReference type="ARBA" id="ARBA00022801"/>
    </source>
</evidence>
<evidence type="ECO:0000259" key="8">
    <source>
        <dbReference type="PROSITE" id="PS51194"/>
    </source>
</evidence>
<dbReference type="CDD" id="cd18787">
    <property type="entry name" value="SF2_C_DEAD"/>
    <property type="match status" value="1"/>
</dbReference>
<dbReference type="GO" id="GO:0005524">
    <property type="term" value="F:ATP binding"/>
    <property type="evidence" value="ECO:0007669"/>
    <property type="project" value="UniProtKB-UniRule"/>
</dbReference>
<evidence type="ECO:0000256" key="6">
    <source>
        <dbReference type="PROSITE-ProRule" id="PRU00552"/>
    </source>
</evidence>
<evidence type="ECO:0000256" key="1">
    <source>
        <dbReference type="ARBA" id="ARBA00022741"/>
    </source>
</evidence>
<dbReference type="InterPro" id="IPR001650">
    <property type="entry name" value="Helicase_C-like"/>
</dbReference>
<accession>A0AAX2ZEW1</accession>
<keyword evidence="1 5" id="KW-0547">Nucleotide-binding</keyword>
<dbReference type="GO" id="GO:0005829">
    <property type="term" value="C:cytosol"/>
    <property type="evidence" value="ECO:0007669"/>
    <property type="project" value="TreeGrafter"/>
</dbReference>
<sequence length="482" mass="54531">MTKTNFKDYKLSKEILKSLEMLNFKNPTKVQEQVIPVALQNKDILVKSQTGSGKTATFGIPLCELVDWDENKPQALVLAPTRELAIQVKDDIFNIGRFKRIKACALYGKSSFAVQEKELKQKTHIVVGTPGRTIDHIKEGSFVTDNIKYLVIDEADEMLSLGFIEQIEEIIEALPSKRVTMLFSATLPEDIDELSKRYLKNPTKIEIAAKTLTVDRIVQVAYKVEENAKLNLLKDVTIVENPDSCMIFANTQRKVEAIYEELTDLKYPCDKIHGGMEQDDRIKVMSNFKKGYFRYLIATDVAARGIDIDNITHVINFDIPVLRENYVHRIGRTGRAGKEGRAITFVTKADDRRLSEINSYTGRELVLRQETPSRKSVKKLKAEFERKLSEKPKVKMSKGASMSCEIMRLHINAGKKTKMRPVDIVGTLCSIEGMTAEDIGVINVQDVSTFVEVLNNKGDMVLKALQTKNIKGRPRKVTKVEM</sequence>
<feature type="domain" description="DEAD-box RNA helicase Q" evidence="9">
    <location>
        <begin position="4"/>
        <end position="32"/>
    </location>
</feature>
<gene>
    <name evidence="5" type="primary">dbpA</name>
    <name evidence="10" type="ORF">JW646_19955</name>
</gene>
<dbReference type="InterPro" id="IPR014014">
    <property type="entry name" value="RNA_helicase_DEAD_Q_motif"/>
</dbReference>
<dbReference type="EMBL" id="CP081135">
    <property type="protein sequence ID" value="UEL47864.1"/>
    <property type="molecule type" value="Genomic_DNA"/>
</dbReference>
<comment type="subcellular location">
    <subcellularLocation>
        <location evidence="5">Cytoplasm</location>
    </subcellularLocation>
</comment>
<dbReference type="PROSITE" id="PS51192">
    <property type="entry name" value="HELICASE_ATP_BIND_1"/>
    <property type="match status" value="1"/>
</dbReference>
<dbReference type="Pfam" id="PF03880">
    <property type="entry name" value="DbpA"/>
    <property type="match status" value="1"/>
</dbReference>
<keyword evidence="2 5" id="KW-0378">Hydrolase</keyword>
<keyword evidence="5" id="KW-0694">RNA-binding</keyword>
<keyword evidence="5" id="KW-0963">Cytoplasm</keyword>
<dbReference type="GO" id="GO:0003723">
    <property type="term" value="F:RNA binding"/>
    <property type="evidence" value="ECO:0007669"/>
    <property type="project" value="UniProtKB-UniRule"/>
</dbReference>
<comment type="similarity">
    <text evidence="5">Belongs to the DEAD box helicase family. DbpA subfamily.</text>
</comment>
<dbReference type="InterPro" id="IPR011545">
    <property type="entry name" value="DEAD/DEAH_box_helicase_dom"/>
</dbReference>
<name>A0AAX2ZEW1_9FIRM</name>
<comment type="domain">
    <text evidence="5">Contains an N-terminal domain that binds non-specifically to RNA and a C-terminal domain that binds specifically and tightly to hairpin 92 of 23S rRNA.</text>
</comment>
<protein>
    <recommendedName>
        <fullName evidence="5">ATP-dependent RNA helicase DbpA</fullName>
        <ecNumber evidence="5">3.6.4.13</ecNumber>
    </recommendedName>
</protein>
<proteinExistence type="inferred from homology"/>
<dbReference type="InterPro" id="IPR027417">
    <property type="entry name" value="P-loop_NTPase"/>
</dbReference>
<feature type="short sequence motif" description="Q motif" evidence="6">
    <location>
        <begin position="4"/>
        <end position="32"/>
    </location>
</feature>
<dbReference type="PROSITE" id="PS51195">
    <property type="entry name" value="Q_MOTIF"/>
    <property type="match status" value="1"/>
</dbReference>
<dbReference type="Proteomes" id="UP001198983">
    <property type="component" value="Chromosome"/>
</dbReference>
<dbReference type="InterPro" id="IPR028619">
    <property type="entry name" value="DEAD_helicase_DbpA"/>
</dbReference>
<keyword evidence="5" id="KW-0690">Ribosome biogenesis</keyword>
<evidence type="ECO:0000313" key="10">
    <source>
        <dbReference type="EMBL" id="UEL47864.1"/>
    </source>
</evidence>
<dbReference type="InterPro" id="IPR012677">
    <property type="entry name" value="Nucleotide-bd_a/b_plait_sf"/>
</dbReference>
<feature type="region of interest" description="Involved in 23S rRNA binding" evidence="5">
    <location>
        <begin position="407"/>
        <end position="482"/>
    </location>
</feature>
<dbReference type="GO" id="GO:0016787">
    <property type="term" value="F:hydrolase activity"/>
    <property type="evidence" value="ECO:0007669"/>
    <property type="project" value="UniProtKB-KW"/>
</dbReference>
<feature type="domain" description="Helicase C-terminal" evidence="8">
    <location>
        <begin position="231"/>
        <end position="381"/>
    </location>
</feature>
<dbReference type="RefSeq" id="WP_228416174.1">
    <property type="nucleotide sequence ID" value="NZ_CP081135.1"/>
</dbReference>
<dbReference type="SUPFAM" id="SSF52540">
    <property type="entry name" value="P-loop containing nucleoside triphosphate hydrolases"/>
    <property type="match status" value="1"/>
</dbReference>
<dbReference type="EC" id="3.6.4.13" evidence="5"/>
<dbReference type="CDD" id="cd00268">
    <property type="entry name" value="DEADc"/>
    <property type="match status" value="1"/>
</dbReference>
<keyword evidence="11" id="KW-1185">Reference proteome</keyword>
<organism evidence="10 11">
    <name type="scientific">Terrisporobacter hibernicus</name>
    <dbReference type="NCBI Taxonomy" id="2813371"/>
    <lineage>
        <taxon>Bacteria</taxon>
        <taxon>Bacillati</taxon>
        <taxon>Bacillota</taxon>
        <taxon>Clostridia</taxon>
        <taxon>Peptostreptococcales</taxon>
        <taxon>Peptostreptococcaceae</taxon>
        <taxon>Terrisporobacter</taxon>
    </lineage>
</organism>
<dbReference type="Gene3D" id="3.40.50.300">
    <property type="entry name" value="P-loop containing nucleotide triphosphate hydrolases"/>
    <property type="match status" value="2"/>
</dbReference>
<dbReference type="InterPro" id="IPR000629">
    <property type="entry name" value="RNA-helicase_DEAD-box_CS"/>
</dbReference>
<dbReference type="KEGG" id="tem:JW646_19955"/>
<dbReference type="InterPro" id="IPR050079">
    <property type="entry name" value="DEAD_box_RNA_helicase"/>
</dbReference>
<dbReference type="AlphaFoldDB" id="A0AAX2ZEW1"/>
<reference evidence="10 11" key="1">
    <citation type="journal article" date="2023" name="Int. J. Syst. Evol. Microbiol.">
        <title>Terrisporobacter hibernicus sp. nov., isolated from bovine faeces in Northern Ireland.</title>
        <authorList>
            <person name="Mitchell M."/>
            <person name="Nguyen S.V."/>
            <person name="Connor M."/>
            <person name="Fairley D.J."/>
            <person name="Donoghue O."/>
            <person name="Marshall H."/>
            <person name="Koolman L."/>
            <person name="McMullan G."/>
            <person name="Schaffer K.E."/>
            <person name="McGrath J.W."/>
            <person name="Fanning S."/>
        </authorList>
    </citation>
    <scope>NUCLEOTIDE SEQUENCE [LARGE SCALE GENOMIC DNA]</scope>
    <source>
        <strain evidence="10 11">MCA3</strain>
    </source>
</reference>
<dbReference type="SMART" id="SM00487">
    <property type="entry name" value="DEXDc"/>
    <property type="match status" value="1"/>
</dbReference>
<dbReference type="Pfam" id="PF00270">
    <property type="entry name" value="DEAD"/>
    <property type="match status" value="1"/>
</dbReference>
<dbReference type="InterPro" id="IPR005580">
    <property type="entry name" value="DbpA/CsdA_RNA-bd_dom"/>
</dbReference>